<organism evidence="3 4">
    <name type="scientific">Hallerella succinigenes</name>
    <dbReference type="NCBI Taxonomy" id="1896222"/>
    <lineage>
        <taxon>Bacteria</taxon>
        <taxon>Pseudomonadati</taxon>
        <taxon>Fibrobacterota</taxon>
        <taxon>Fibrobacteria</taxon>
        <taxon>Fibrobacterales</taxon>
        <taxon>Fibrobacteraceae</taxon>
        <taxon>Hallerella</taxon>
    </lineage>
</organism>
<protein>
    <recommendedName>
        <fullName evidence="5">DUF2953 domain-containing protein</fullName>
    </recommendedName>
</protein>
<keyword evidence="4" id="KW-1185">Reference proteome</keyword>
<proteinExistence type="predicted"/>
<dbReference type="AlphaFoldDB" id="A0A2M9A7H7"/>
<accession>A0A2M9A7H7</accession>
<evidence type="ECO:0000256" key="1">
    <source>
        <dbReference type="SAM" id="MobiDB-lite"/>
    </source>
</evidence>
<gene>
    <name evidence="3" type="ORF">BGX16_1560</name>
</gene>
<feature type="transmembrane region" description="Helical" evidence="2">
    <location>
        <begin position="182"/>
        <end position="200"/>
    </location>
</feature>
<reference evidence="3 4" key="1">
    <citation type="submission" date="2017-11" db="EMBL/GenBank/DDBJ databases">
        <title>Animal gut microbial communities from fecal samples from Wisconsin, USA.</title>
        <authorList>
            <person name="Neumann A."/>
        </authorList>
    </citation>
    <scope>NUCLEOTIDE SEQUENCE [LARGE SCALE GENOMIC DNA]</scope>
    <source>
        <strain evidence="3 4">UWS3</strain>
    </source>
</reference>
<keyword evidence="2" id="KW-1133">Transmembrane helix</keyword>
<evidence type="ECO:0008006" key="5">
    <source>
        <dbReference type="Google" id="ProtNLM"/>
    </source>
</evidence>
<dbReference type="Proteomes" id="UP000231134">
    <property type="component" value="Unassembled WGS sequence"/>
</dbReference>
<dbReference type="RefSeq" id="WP_100425536.1">
    <property type="nucleotide sequence ID" value="NZ_PGEX01000001.1"/>
</dbReference>
<dbReference type="EMBL" id="PGEX01000001">
    <property type="protein sequence ID" value="PJJ41577.1"/>
    <property type="molecule type" value="Genomic_DNA"/>
</dbReference>
<sequence>MIFDALVILAAIIGGGLLLFPVKVRFLFRVQKNAGKFEVRIFRKKVFTTEEETVEESEATEEVDVATAEEIRASEEDDFDDENPWKKEKSVEAKAPANEKSEKKAAEKSEEKSDKKKSEKSKKKSKKKSSDEEFLTLVLDPRFDKKLLKDCFQIAKAFFRIFHCYFEPTVVDGIRLEDYEDMGYAMGGLNFLCGTIPLFNNWEFLMDWEGNRPLKVEGGFVASFSIARILGFGLVSVWSVLGLVLLYLWNLRRYRKNPEQFRLIFWRRWVVRFLAAD</sequence>
<keyword evidence="2" id="KW-0812">Transmembrane</keyword>
<feature type="region of interest" description="Disordered" evidence="1">
    <location>
        <begin position="72"/>
        <end position="124"/>
    </location>
</feature>
<dbReference type="OrthoDB" id="9815036at2"/>
<evidence type="ECO:0000313" key="4">
    <source>
        <dbReference type="Proteomes" id="UP000231134"/>
    </source>
</evidence>
<feature type="transmembrane region" description="Helical" evidence="2">
    <location>
        <begin position="6"/>
        <end position="28"/>
    </location>
</feature>
<keyword evidence="2" id="KW-0472">Membrane</keyword>
<feature type="transmembrane region" description="Helical" evidence="2">
    <location>
        <begin position="220"/>
        <end position="249"/>
    </location>
</feature>
<name>A0A2M9A7H7_9BACT</name>
<feature type="compositionally biased region" description="Basic and acidic residues" evidence="1">
    <location>
        <begin position="83"/>
        <end position="117"/>
    </location>
</feature>
<evidence type="ECO:0000313" key="3">
    <source>
        <dbReference type="EMBL" id="PJJ41577.1"/>
    </source>
</evidence>
<evidence type="ECO:0000256" key="2">
    <source>
        <dbReference type="SAM" id="Phobius"/>
    </source>
</evidence>
<comment type="caution">
    <text evidence="3">The sequence shown here is derived from an EMBL/GenBank/DDBJ whole genome shotgun (WGS) entry which is preliminary data.</text>
</comment>